<keyword evidence="3" id="KW-0804">Transcription</keyword>
<name>A0ABU4RW97_9GAMM</name>
<dbReference type="EMBL" id="JAXAFO010000009">
    <property type="protein sequence ID" value="MDX6849147.1"/>
    <property type="molecule type" value="Genomic_DNA"/>
</dbReference>
<evidence type="ECO:0000256" key="2">
    <source>
        <dbReference type="ARBA" id="ARBA00023125"/>
    </source>
</evidence>
<dbReference type="InterPro" id="IPR018060">
    <property type="entry name" value="HTH_AraC"/>
</dbReference>
<dbReference type="SMART" id="SM00342">
    <property type="entry name" value="HTH_ARAC"/>
    <property type="match status" value="1"/>
</dbReference>
<keyword evidence="6" id="KW-1185">Reference proteome</keyword>
<proteinExistence type="predicted"/>
<accession>A0ABU4RW97</accession>
<dbReference type="Pfam" id="PF20240">
    <property type="entry name" value="DUF6597"/>
    <property type="match status" value="1"/>
</dbReference>
<evidence type="ECO:0000313" key="5">
    <source>
        <dbReference type="EMBL" id="MDX6849147.1"/>
    </source>
</evidence>
<keyword evidence="2" id="KW-0238">DNA-binding</keyword>
<sequence length="273" mass="30923">MNKNNGIPAMLYQEFECCPGLSSAVLCYWKFEVGPSPDPTPSFTHFIMPDGAPSLVVFSLPAHKVTATALQGPTKRVTEKDVFYNSKTMGIRLRPGIIHSLGYKHGGDLRDQTIAPAPVSGELDLTALSPLLNDDTAWTEWLNTKLTQLEWGEKATKAKSVITLAAQRIMQSAGTLSIRELTDALPLSERQLQKRFREEVGLTMKEFAMTMRLRDGIINLEYQQQSYQDVVNNKGYFDQAHFIRDFSRVSAIPLPDFKRYVRRIEHKNLNFRK</sequence>
<gene>
    <name evidence="5" type="ORF">SCD92_07235</name>
</gene>
<dbReference type="PANTHER" id="PTHR46796">
    <property type="entry name" value="HTH-TYPE TRANSCRIPTIONAL ACTIVATOR RHAS-RELATED"/>
    <property type="match status" value="1"/>
</dbReference>
<dbReference type="InterPro" id="IPR050204">
    <property type="entry name" value="AraC_XylS_family_regulators"/>
</dbReference>
<evidence type="ECO:0000256" key="3">
    <source>
        <dbReference type="ARBA" id="ARBA00023163"/>
    </source>
</evidence>
<dbReference type="Proteomes" id="UP001273505">
    <property type="component" value="Unassembled WGS sequence"/>
</dbReference>
<dbReference type="InterPro" id="IPR046532">
    <property type="entry name" value="DUF6597"/>
</dbReference>
<feature type="domain" description="HTH araC/xylS-type" evidence="4">
    <location>
        <begin position="159"/>
        <end position="260"/>
    </location>
</feature>
<dbReference type="Pfam" id="PF12833">
    <property type="entry name" value="HTH_18"/>
    <property type="match status" value="1"/>
</dbReference>
<dbReference type="RefSeq" id="WP_302722758.1">
    <property type="nucleotide sequence ID" value="NZ_JAULRU010000569.1"/>
</dbReference>
<dbReference type="PANTHER" id="PTHR46796:SF13">
    <property type="entry name" value="HTH-TYPE TRANSCRIPTIONAL ACTIVATOR RHAS"/>
    <property type="match status" value="1"/>
</dbReference>
<dbReference type="Gene3D" id="1.10.10.60">
    <property type="entry name" value="Homeodomain-like"/>
    <property type="match status" value="1"/>
</dbReference>
<evidence type="ECO:0000259" key="4">
    <source>
        <dbReference type="PROSITE" id="PS01124"/>
    </source>
</evidence>
<evidence type="ECO:0000256" key="1">
    <source>
        <dbReference type="ARBA" id="ARBA00023015"/>
    </source>
</evidence>
<evidence type="ECO:0000313" key="6">
    <source>
        <dbReference type="Proteomes" id="UP001273505"/>
    </source>
</evidence>
<comment type="caution">
    <text evidence="5">The sequence shown here is derived from an EMBL/GenBank/DDBJ whole genome shotgun (WGS) entry which is preliminary data.</text>
</comment>
<reference evidence="5 6" key="1">
    <citation type="submission" date="2023-11" db="EMBL/GenBank/DDBJ databases">
        <title>Gilvimarinus fulvus sp. nov., isolated from the surface of Kelp.</title>
        <authorList>
            <person name="Sun Y.Y."/>
            <person name="Gong Y."/>
            <person name="Du Z.J."/>
        </authorList>
    </citation>
    <scope>NUCLEOTIDE SEQUENCE [LARGE SCALE GENOMIC DNA]</scope>
    <source>
        <strain evidence="5 6">SDUM040013</strain>
    </source>
</reference>
<keyword evidence="1" id="KW-0805">Transcription regulation</keyword>
<dbReference type="PROSITE" id="PS01124">
    <property type="entry name" value="HTH_ARAC_FAMILY_2"/>
    <property type="match status" value="1"/>
</dbReference>
<protein>
    <submittedName>
        <fullName evidence="5">Helix-turn-helix domain-containing protein</fullName>
    </submittedName>
</protein>
<organism evidence="5 6">
    <name type="scientific">Gilvimarinus gilvus</name>
    <dbReference type="NCBI Taxonomy" id="3058038"/>
    <lineage>
        <taxon>Bacteria</taxon>
        <taxon>Pseudomonadati</taxon>
        <taxon>Pseudomonadota</taxon>
        <taxon>Gammaproteobacteria</taxon>
        <taxon>Cellvibrionales</taxon>
        <taxon>Cellvibrionaceae</taxon>
        <taxon>Gilvimarinus</taxon>
    </lineage>
</organism>